<name>A0A699RPI9_TANCI</name>
<organism evidence="2">
    <name type="scientific">Tanacetum cinerariifolium</name>
    <name type="common">Dalmatian daisy</name>
    <name type="synonym">Chrysanthemum cinerariifolium</name>
    <dbReference type="NCBI Taxonomy" id="118510"/>
    <lineage>
        <taxon>Eukaryota</taxon>
        <taxon>Viridiplantae</taxon>
        <taxon>Streptophyta</taxon>
        <taxon>Embryophyta</taxon>
        <taxon>Tracheophyta</taxon>
        <taxon>Spermatophyta</taxon>
        <taxon>Magnoliopsida</taxon>
        <taxon>eudicotyledons</taxon>
        <taxon>Gunneridae</taxon>
        <taxon>Pentapetalae</taxon>
        <taxon>asterids</taxon>
        <taxon>campanulids</taxon>
        <taxon>Asterales</taxon>
        <taxon>Asteraceae</taxon>
        <taxon>Asteroideae</taxon>
        <taxon>Anthemideae</taxon>
        <taxon>Anthemidinae</taxon>
        <taxon>Tanacetum</taxon>
    </lineage>
</organism>
<gene>
    <name evidence="2" type="ORF">Tci_859925</name>
</gene>
<dbReference type="EMBL" id="BKCJ011113043">
    <property type="protein sequence ID" value="GFC87955.1"/>
    <property type="molecule type" value="Genomic_DNA"/>
</dbReference>
<comment type="caution">
    <text evidence="2">The sequence shown here is derived from an EMBL/GenBank/DDBJ whole genome shotgun (WGS) entry which is preliminary data.</text>
</comment>
<feature type="region of interest" description="Disordered" evidence="1">
    <location>
        <begin position="57"/>
        <end position="78"/>
    </location>
</feature>
<reference evidence="2" key="1">
    <citation type="journal article" date="2019" name="Sci. Rep.">
        <title>Draft genome of Tanacetum cinerariifolium, the natural source of mosquito coil.</title>
        <authorList>
            <person name="Yamashiro T."/>
            <person name="Shiraishi A."/>
            <person name="Satake H."/>
            <person name="Nakayama K."/>
        </authorList>
    </citation>
    <scope>NUCLEOTIDE SEQUENCE</scope>
</reference>
<feature type="compositionally biased region" description="Basic and acidic residues" evidence="1">
    <location>
        <begin position="66"/>
        <end position="78"/>
    </location>
</feature>
<evidence type="ECO:0000256" key="1">
    <source>
        <dbReference type="SAM" id="MobiDB-lite"/>
    </source>
</evidence>
<feature type="non-terminal residue" evidence="2">
    <location>
        <position position="1"/>
    </location>
</feature>
<evidence type="ECO:0000313" key="2">
    <source>
        <dbReference type="EMBL" id="GFC87955.1"/>
    </source>
</evidence>
<protein>
    <submittedName>
        <fullName evidence="2">Uncharacterized protein</fullName>
    </submittedName>
</protein>
<proteinExistence type="predicted"/>
<sequence length="145" mass="16059">KPAIVQEVVDVTTAKLITEVTAASETITAASAIITTTEAQVPTSTTATLTADPVRAAVAPSRKRKGVEPKPLKKKQQIEHDEQYARELHAELNKDIDWDEANDHVKRKAKEDPAVSNRLRRMDNMLESYMMSSTNILTGMKPMTM</sequence>
<accession>A0A699RPI9</accession>
<dbReference type="AlphaFoldDB" id="A0A699RPI9"/>